<gene>
    <name evidence="3" type="ORF">KIF53_19820</name>
</gene>
<dbReference type="Gene3D" id="3.30.70.1070">
    <property type="entry name" value="Sporulation related repeat"/>
    <property type="match status" value="1"/>
</dbReference>
<dbReference type="EMBL" id="JAHDTB010000026">
    <property type="protein sequence ID" value="MBW8289891.1"/>
    <property type="molecule type" value="Genomic_DNA"/>
</dbReference>
<proteinExistence type="predicted"/>
<organism evidence="3 4">
    <name type="scientific">Chromobacterium subtsugae</name>
    <dbReference type="NCBI Taxonomy" id="251747"/>
    <lineage>
        <taxon>Bacteria</taxon>
        <taxon>Pseudomonadati</taxon>
        <taxon>Pseudomonadota</taxon>
        <taxon>Betaproteobacteria</taxon>
        <taxon>Neisseriales</taxon>
        <taxon>Chromobacteriaceae</taxon>
        <taxon>Chromobacterium</taxon>
    </lineage>
</organism>
<feature type="domain" description="SPOR" evidence="2">
    <location>
        <begin position="169"/>
        <end position="240"/>
    </location>
</feature>
<evidence type="ECO:0000259" key="2">
    <source>
        <dbReference type="Pfam" id="PF05036"/>
    </source>
</evidence>
<dbReference type="Proteomes" id="UP000711178">
    <property type="component" value="Unassembled WGS sequence"/>
</dbReference>
<dbReference type="InterPro" id="IPR007730">
    <property type="entry name" value="SPOR-like_dom"/>
</dbReference>
<accession>A0ABS7FJI2</accession>
<keyword evidence="4" id="KW-1185">Reference proteome</keyword>
<evidence type="ECO:0000313" key="4">
    <source>
        <dbReference type="Proteomes" id="UP000711178"/>
    </source>
</evidence>
<feature type="region of interest" description="Disordered" evidence="1">
    <location>
        <begin position="40"/>
        <end position="121"/>
    </location>
</feature>
<sequence length="280" mass="29199">MKWLVALVVVLNLVVAMYGSFKQRPPMDVHAQEVSPGQVKLLPTGWTPDASAGQASAPHAAASAPASTAKAASAPLAAAKTDKHAKPAASAPQEQAKSAKAQAKPAPKQEASKPAAAKSAEAAPPAAKACYRWAGLSDSLLARVKGGVPSLKLKAGQLQEDSKEESKGSSRFWVYYPPLATQAETKTLSAELKDKGFDNYLVSGDEFKGNLSLGLFGREDAAKTLAARLKAAGYDKAVVKSKNEAAKVTTLSFKDLDAAQAEHLKALQKRLTPGIALKGC</sequence>
<reference evidence="3 4" key="1">
    <citation type="submission" date="2021-05" db="EMBL/GenBank/DDBJ databases">
        <title>Draft Whole Genome Sequencing Of Biosensor Chromobacterium violaceum Strain CV026 Reveals A Regulatory RNA In Chromobacterium violaceum Phenotype Regulatory Network.</title>
        <authorList>
            <person name="Hong K.W."/>
            <person name="Chan K.G."/>
            <person name="Chang C.-Y."/>
        </authorList>
    </citation>
    <scope>NUCLEOTIDE SEQUENCE [LARGE SCALE GENOMIC DNA]</scope>
    <source>
        <strain evidence="3 4">ATCC 31532</strain>
    </source>
</reference>
<dbReference type="Pfam" id="PF05036">
    <property type="entry name" value="SPOR"/>
    <property type="match status" value="1"/>
</dbReference>
<feature type="compositionally biased region" description="Low complexity" evidence="1">
    <location>
        <begin position="87"/>
        <end position="121"/>
    </location>
</feature>
<feature type="compositionally biased region" description="Low complexity" evidence="1">
    <location>
        <begin position="50"/>
        <end position="79"/>
    </location>
</feature>
<protein>
    <submittedName>
        <fullName evidence="3">SPOR domain-containing protein</fullName>
    </submittedName>
</protein>
<name>A0ABS7FJI2_9NEIS</name>
<evidence type="ECO:0000313" key="3">
    <source>
        <dbReference type="EMBL" id="MBW8289891.1"/>
    </source>
</evidence>
<dbReference type="InterPro" id="IPR036680">
    <property type="entry name" value="SPOR-like_sf"/>
</dbReference>
<comment type="caution">
    <text evidence="3">The sequence shown here is derived from an EMBL/GenBank/DDBJ whole genome shotgun (WGS) entry which is preliminary data.</text>
</comment>
<evidence type="ECO:0000256" key="1">
    <source>
        <dbReference type="SAM" id="MobiDB-lite"/>
    </source>
</evidence>